<reference evidence="1" key="1">
    <citation type="submission" date="2013-08" db="EMBL/GenBank/DDBJ databases">
        <title>Gene expansion shapes genome architecture in the human pathogen Lichtheimia corymbifera: an evolutionary genomics analysis in the ancient terrestrial Mucorales (Mucoromycotina).</title>
        <authorList>
            <person name="Schwartze V.U."/>
            <person name="Winter S."/>
            <person name="Shelest E."/>
            <person name="Marcet-Houben M."/>
            <person name="Horn F."/>
            <person name="Wehner S."/>
            <person name="Hoffmann K."/>
            <person name="Riege K."/>
            <person name="Sammeth M."/>
            <person name="Nowrousian M."/>
            <person name="Valiante V."/>
            <person name="Linde J."/>
            <person name="Jacobsen I.D."/>
            <person name="Marz M."/>
            <person name="Brakhage A.A."/>
            <person name="Gabaldon T."/>
            <person name="Bocker S."/>
            <person name="Voigt K."/>
        </authorList>
    </citation>
    <scope>NUCLEOTIDE SEQUENCE [LARGE SCALE GENOMIC DNA]</scope>
    <source>
        <strain evidence="1">FSU 9682</strain>
    </source>
</reference>
<dbReference type="VEuPathDB" id="FungiDB:LCOR_03096.1"/>
<evidence type="ECO:0000313" key="2">
    <source>
        <dbReference type="Proteomes" id="UP000027586"/>
    </source>
</evidence>
<comment type="caution">
    <text evidence="1">The sequence shown here is derived from an EMBL/GenBank/DDBJ whole genome shotgun (WGS) entry which is preliminary data.</text>
</comment>
<organism evidence="1 2">
    <name type="scientific">Lichtheimia corymbifera JMRC:FSU:9682</name>
    <dbReference type="NCBI Taxonomy" id="1263082"/>
    <lineage>
        <taxon>Eukaryota</taxon>
        <taxon>Fungi</taxon>
        <taxon>Fungi incertae sedis</taxon>
        <taxon>Mucoromycota</taxon>
        <taxon>Mucoromycotina</taxon>
        <taxon>Mucoromycetes</taxon>
        <taxon>Mucorales</taxon>
        <taxon>Lichtheimiaceae</taxon>
        <taxon>Lichtheimia</taxon>
    </lineage>
</organism>
<proteinExistence type="predicted"/>
<dbReference type="AlphaFoldDB" id="A0A068RP78"/>
<accession>A0A068RP78</accession>
<name>A0A068RP78_9FUNG</name>
<protein>
    <submittedName>
        <fullName evidence="1">Uncharacterized protein</fullName>
    </submittedName>
</protein>
<gene>
    <name evidence="1" type="ORF">LCOR_03096.1</name>
</gene>
<dbReference type="EMBL" id="CBTN010000010">
    <property type="protein sequence ID" value="CDH51500.1"/>
    <property type="molecule type" value="Genomic_DNA"/>
</dbReference>
<evidence type="ECO:0000313" key="1">
    <source>
        <dbReference type="EMBL" id="CDH51500.1"/>
    </source>
</evidence>
<keyword evidence="2" id="KW-1185">Reference proteome</keyword>
<dbReference type="Proteomes" id="UP000027586">
    <property type="component" value="Unassembled WGS sequence"/>
</dbReference>
<sequence length="87" mass="9613">MFLLVRCIVPKVNYYDDIEHGLASSRYQQRSLKKATYDVALALWAPAVVEVAMGKAVVRLGVSVLVNWSSTVESHVGCSREDSTVEV</sequence>